<gene>
    <name evidence="2" type="ORF">H5411_04585</name>
</gene>
<accession>A0A8E1VU95</accession>
<reference evidence="2 3" key="1">
    <citation type="submission" date="2020-08" db="EMBL/GenBank/DDBJ databases">
        <title>Amycolatopsis echigonensis JCM 21831.</title>
        <authorList>
            <person name="Tedsree N."/>
            <person name="Kuncharoen N."/>
            <person name="Likhitwitayawuid K."/>
            <person name="Tanasupawat S."/>
        </authorList>
    </citation>
    <scope>NUCLEOTIDE SEQUENCE [LARGE SCALE GENOMIC DNA]</scope>
    <source>
        <strain evidence="2 3">JCM 21831</strain>
    </source>
</reference>
<name>A0A8E1VU95_9PSEU</name>
<dbReference type="AlphaFoldDB" id="A0A8E1VU95"/>
<evidence type="ECO:0000256" key="1">
    <source>
        <dbReference type="SAM" id="Phobius"/>
    </source>
</evidence>
<keyword evidence="1" id="KW-0472">Membrane</keyword>
<evidence type="ECO:0000313" key="2">
    <source>
        <dbReference type="EMBL" id="MBB2498412.1"/>
    </source>
</evidence>
<dbReference type="RefSeq" id="WP_183123018.1">
    <property type="nucleotide sequence ID" value="NZ_JACJHR010000004.1"/>
</dbReference>
<comment type="caution">
    <text evidence="2">The sequence shown here is derived from an EMBL/GenBank/DDBJ whole genome shotgun (WGS) entry which is preliminary data.</text>
</comment>
<dbReference type="Proteomes" id="UP000550260">
    <property type="component" value="Unassembled WGS sequence"/>
</dbReference>
<feature type="transmembrane region" description="Helical" evidence="1">
    <location>
        <begin position="12"/>
        <end position="33"/>
    </location>
</feature>
<sequence>MDLVPASSNSGLLLSTAAFSTCPVYLLLAAWAIGKAVISAQLLASTVWATSQYRWSGTIPSSATR</sequence>
<protein>
    <submittedName>
        <fullName evidence="2">Uncharacterized protein</fullName>
    </submittedName>
</protein>
<keyword evidence="1" id="KW-0812">Transmembrane</keyword>
<organism evidence="2 3">
    <name type="scientific">Amycolatopsis echigonensis</name>
    <dbReference type="NCBI Taxonomy" id="2576905"/>
    <lineage>
        <taxon>Bacteria</taxon>
        <taxon>Bacillati</taxon>
        <taxon>Actinomycetota</taxon>
        <taxon>Actinomycetes</taxon>
        <taxon>Pseudonocardiales</taxon>
        <taxon>Pseudonocardiaceae</taxon>
        <taxon>Amycolatopsis</taxon>
    </lineage>
</organism>
<evidence type="ECO:0000313" key="3">
    <source>
        <dbReference type="Proteomes" id="UP000550260"/>
    </source>
</evidence>
<proteinExistence type="predicted"/>
<dbReference type="EMBL" id="JACJHR010000004">
    <property type="protein sequence ID" value="MBB2498412.1"/>
    <property type="molecule type" value="Genomic_DNA"/>
</dbReference>
<keyword evidence="1" id="KW-1133">Transmembrane helix</keyword>